<feature type="chain" id="PRO_5046019324" evidence="1">
    <location>
        <begin position="23"/>
        <end position="100"/>
    </location>
</feature>
<organism evidence="2 3">
    <name type="scientific">Frondihabitans sucicola</name>
    <dbReference type="NCBI Taxonomy" id="1268041"/>
    <lineage>
        <taxon>Bacteria</taxon>
        <taxon>Bacillati</taxon>
        <taxon>Actinomycetota</taxon>
        <taxon>Actinomycetes</taxon>
        <taxon>Micrococcales</taxon>
        <taxon>Microbacteriaceae</taxon>
        <taxon>Frondihabitans</taxon>
    </lineage>
</organism>
<evidence type="ECO:0000256" key="1">
    <source>
        <dbReference type="SAM" id="SignalP"/>
    </source>
</evidence>
<feature type="signal peptide" evidence="1">
    <location>
        <begin position="1"/>
        <end position="22"/>
    </location>
</feature>
<evidence type="ECO:0000313" key="3">
    <source>
        <dbReference type="Proteomes" id="UP001321486"/>
    </source>
</evidence>
<keyword evidence="3" id="KW-1185">Reference proteome</keyword>
<geneLocation type="plasmid" evidence="2 3">
    <name>pNBRC108728a</name>
</geneLocation>
<accession>A0ABM8GW15</accession>
<sequence length="100" mass="10188">MNIRLHRAAAAVTLSMAAAAIAVTYAVVIPSITASSPAALTLAPAPSRHLAAFTLQDERLIVLPNESCSDAAQLTGLDDASFGLVTVHLGDPVDGNPLAK</sequence>
<protein>
    <submittedName>
        <fullName evidence="2">Uncharacterized protein</fullName>
    </submittedName>
</protein>
<proteinExistence type="predicted"/>
<dbReference type="EMBL" id="AP027733">
    <property type="protein sequence ID" value="BDZ52606.1"/>
    <property type="molecule type" value="Genomic_DNA"/>
</dbReference>
<keyword evidence="2" id="KW-0614">Plasmid</keyword>
<keyword evidence="1" id="KW-0732">Signal</keyword>
<reference evidence="3" key="1">
    <citation type="journal article" date="2019" name="Int. J. Syst. Evol. Microbiol.">
        <title>The Global Catalogue of Microorganisms (GCM) 10K type strain sequencing project: providing services to taxonomists for standard genome sequencing and annotation.</title>
        <authorList>
            <consortium name="The Broad Institute Genomics Platform"/>
            <consortium name="The Broad Institute Genome Sequencing Center for Infectious Disease"/>
            <person name="Wu L."/>
            <person name="Ma J."/>
        </authorList>
    </citation>
    <scope>NUCLEOTIDE SEQUENCE [LARGE SCALE GENOMIC DNA]</scope>
    <source>
        <strain evidence="3">NBRC 108728</strain>
    </source>
</reference>
<evidence type="ECO:0000313" key="2">
    <source>
        <dbReference type="EMBL" id="BDZ52606.1"/>
    </source>
</evidence>
<gene>
    <name evidence="2" type="ORF">GCM10025867_48470</name>
</gene>
<dbReference type="RefSeq" id="WP_286346888.1">
    <property type="nucleotide sequence ID" value="NZ_AP027733.1"/>
</dbReference>
<name>A0ABM8GW15_9MICO</name>
<dbReference type="Proteomes" id="UP001321486">
    <property type="component" value="Plasmid pNBRC108728a"/>
</dbReference>